<name>L8JQP2_9BACT</name>
<dbReference type="CDD" id="cd01991">
    <property type="entry name" value="Asn_synthase_B_C"/>
    <property type="match status" value="1"/>
</dbReference>
<dbReference type="GO" id="GO:0004066">
    <property type="term" value="F:asparagine synthase (glutamine-hydrolyzing) activity"/>
    <property type="evidence" value="ECO:0007669"/>
    <property type="project" value="UniProtKB-EC"/>
</dbReference>
<dbReference type="InterPro" id="IPR029055">
    <property type="entry name" value="Ntn_hydrolases_N"/>
</dbReference>
<dbReference type="NCBIfam" id="TIGR01536">
    <property type="entry name" value="asn_synth_AEB"/>
    <property type="match status" value="1"/>
</dbReference>
<dbReference type="OrthoDB" id="9763290at2"/>
<evidence type="ECO:0000256" key="3">
    <source>
        <dbReference type="ARBA" id="ARBA00012737"/>
    </source>
</evidence>
<evidence type="ECO:0000256" key="1">
    <source>
        <dbReference type="ARBA" id="ARBA00005187"/>
    </source>
</evidence>
<dbReference type="SUPFAM" id="SSF52402">
    <property type="entry name" value="Adenine nucleotide alpha hydrolases-like"/>
    <property type="match status" value="1"/>
</dbReference>
<dbReference type="Pfam" id="PF13537">
    <property type="entry name" value="GATase_7"/>
    <property type="match status" value="1"/>
</dbReference>
<feature type="domain" description="Glutamine amidotransferase type-2" evidence="11">
    <location>
        <begin position="2"/>
        <end position="209"/>
    </location>
</feature>
<dbReference type="PANTHER" id="PTHR43284:SF1">
    <property type="entry name" value="ASPARAGINE SYNTHETASE"/>
    <property type="match status" value="1"/>
</dbReference>
<keyword evidence="6 8" id="KW-0315">Glutamine amidotransferase</keyword>
<accession>L8JQP2</accession>
<protein>
    <recommendedName>
        <fullName evidence="3">asparagine synthase (glutamine-hydrolyzing)</fullName>
        <ecNumber evidence="3">6.3.5.4</ecNumber>
    </recommendedName>
</protein>
<dbReference type="Proteomes" id="UP000011135">
    <property type="component" value="Unassembled WGS sequence"/>
</dbReference>
<dbReference type="RefSeq" id="WP_009580199.1">
    <property type="nucleotide sequence ID" value="NZ_AMZN01000043.1"/>
</dbReference>
<keyword evidence="4 9" id="KW-0547">Nucleotide-binding</keyword>
<dbReference type="InterPro" id="IPR001962">
    <property type="entry name" value="Asn_synthase"/>
</dbReference>
<evidence type="ECO:0000256" key="10">
    <source>
        <dbReference type="PIRSR" id="PIRSR001589-3"/>
    </source>
</evidence>
<keyword evidence="5 9" id="KW-0067">ATP-binding</keyword>
<dbReference type="PROSITE" id="PS51278">
    <property type="entry name" value="GATASE_TYPE_2"/>
    <property type="match status" value="1"/>
</dbReference>
<feature type="site" description="Important for beta-aspartyl-AMP intermediate formation" evidence="10">
    <location>
        <position position="362"/>
    </location>
</feature>
<feature type="active site" description="For GATase activity" evidence="8">
    <location>
        <position position="2"/>
    </location>
</feature>
<dbReference type="EMBL" id="AMZN01000043">
    <property type="protein sequence ID" value="ELR71261.1"/>
    <property type="molecule type" value="Genomic_DNA"/>
</dbReference>
<feature type="binding site" evidence="9">
    <location>
        <position position="287"/>
    </location>
    <ligand>
        <name>ATP</name>
        <dbReference type="ChEBI" id="CHEBI:30616"/>
    </ligand>
</feature>
<dbReference type="InterPro" id="IPR006426">
    <property type="entry name" value="Asn_synth_AEB"/>
</dbReference>
<evidence type="ECO:0000256" key="8">
    <source>
        <dbReference type="PIRSR" id="PIRSR001589-1"/>
    </source>
</evidence>
<dbReference type="GO" id="GO:0005524">
    <property type="term" value="F:ATP binding"/>
    <property type="evidence" value="ECO:0007669"/>
    <property type="project" value="UniProtKB-KW"/>
</dbReference>
<comment type="caution">
    <text evidence="12">The sequence shown here is derived from an EMBL/GenBank/DDBJ whole genome shotgun (WGS) entry which is preliminary data.</text>
</comment>
<gene>
    <name evidence="12" type="ORF">C900_02876</name>
</gene>
<dbReference type="InterPro" id="IPR033738">
    <property type="entry name" value="AsnB_N"/>
</dbReference>
<evidence type="ECO:0000256" key="2">
    <source>
        <dbReference type="ARBA" id="ARBA00005752"/>
    </source>
</evidence>
<sequence>MCGIAGFFAEELGKGELIYFNESQRHRGPDASGTFCEGKVGLSHTRLSIIDLSDSANQPMTSACQRYVIVYNGEIYNFREVQQKYGLNTSTSSDTEVLLEAFAIKGIEIVDELNGMFAFAIYDKTERALWLCRDRLGVKPLYYYWDGNSLVFSSELKGLTSIGFIRERLKVNAMAINQFLYLSFIPAPNSIYENIFKLEPGTYLTIKDGGNFVKHKYWSLNTNVRVNADLSWEQAKAKLHQLLDSAVEKQMVSDVPLGTFLSGGIDSSIVTALAQAHSDKPLKTFTIGFSDEKFNEAPHAAAIASYLKTDHHETILSPDEAKTKIVNILDLYDEPFGDSSSIPTMLVSEVARRQVKVILSGDGGDECFLGYHRYIWAKRFERMTGLMNPQMISRILGVVRNEKWKRTAEIFNVRNKNEEISHLFSQNALQFSESQLHTVLDKKYRNAISLWGGGWNGPGKLSKAEQLALFDLTYYLPDDNLTKVDRASMSTSLEVRVPLLDHRVVEFAQQVPLPFKFKNGEGKRILKSILYDRVPAHLFDRPKQGFSIPLNSWLKGDLNYLIKEFLSEEALRTSGFFNVPEILRFIEGFEKGHHSYVNKIWSVILLQKWYFEIYLPLTNG</sequence>
<dbReference type="Gene3D" id="3.40.50.620">
    <property type="entry name" value="HUPs"/>
    <property type="match status" value="1"/>
</dbReference>
<dbReference type="EC" id="6.3.5.4" evidence="3"/>
<keyword evidence="8" id="KW-0061">Asparagine biosynthesis</keyword>
<evidence type="ECO:0000256" key="4">
    <source>
        <dbReference type="ARBA" id="ARBA00022741"/>
    </source>
</evidence>
<organism evidence="12 13">
    <name type="scientific">Fulvivirga imtechensis AK7</name>
    <dbReference type="NCBI Taxonomy" id="1237149"/>
    <lineage>
        <taxon>Bacteria</taxon>
        <taxon>Pseudomonadati</taxon>
        <taxon>Bacteroidota</taxon>
        <taxon>Cytophagia</taxon>
        <taxon>Cytophagales</taxon>
        <taxon>Fulvivirgaceae</taxon>
        <taxon>Fulvivirga</taxon>
    </lineage>
</organism>
<evidence type="ECO:0000256" key="6">
    <source>
        <dbReference type="ARBA" id="ARBA00022962"/>
    </source>
</evidence>
<comment type="pathway">
    <text evidence="1">Amino-acid biosynthesis; L-asparagine biosynthesis; L-asparagine from L-aspartate (L-Gln route): step 1/1.</text>
</comment>
<dbReference type="PIRSF" id="PIRSF001589">
    <property type="entry name" value="Asn_synthetase_glu-h"/>
    <property type="match status" value="1"/>
</dbReference>
<feature type="binding site" evidence="9">
    <location>
        <position position="94"/>
    </location>
    <ligand>
        <name>L-glutamine</name>
        <dbReference type="ChEBI" id="CHEBI:58359"/>
    </ligand>
</feature>
<evidence type="ECO:0000256" key="7">
    <source>
        <dbReference type="ARBA" id="ARBA00048741"/>
    </source>
</evidence>
<feature type="binding site" evidence="9">
    <location>
        <begin position="360"/>
        <end position="361"/>
    </location>
    <ligand>
        <name>ATP</name>
        <dbReference type="ChEBI" id="CHEBI:30616"/>
    </ligand>
</feature>
<dbReference type="SUPFAM" id="SSF56235">
    <property type="entry name" value="N-terminal nucleophile aminohydrolases (Ntn hydrolases)"/>
    <property type="match status" value="1"/>
</dbReference>
<dbReference type="InterPro" id="IPR014729">
    <property type="entry name" value="Rossmann-like_a/b/a_fold"/>
</dbReference>
<dbReference type="Gene3D" id="3.60.20.10">
    <property type="entry name" value="Glutamine Phosphoribosylpyrophosphate, subunit 1, domain 1"/>
    <property type="match status" value="1"/>
</dbReference>
<dbReference type="PATRIC" id="fig|1237149.3.peg.2632"/>
<dbReference type="eggNOG" id="COG0367">
    <property type="taxonomic scope" value="Bacteria"/>
</dbReference>
<comment type="similarity">
    <text evidence="2">Belongs to the asparagine synthetase family.</text>
</comment>
<reference evidence="12 13" key="1">
    <citation type="submission" date="2012-12" db="EMBL/GenBank/DDBJ databases">
        <title>Genome assembly of Fulvivirga imtechensis AK7.</title>
        <authorList>
            <person name="Nupur N."/>
            <person name="Khatri I."/>
            <person name="Kumar R."/>
            <person name="Subramanian S."/>
            <person name="Pinnaka A."/>
        </authorList>
    </citation>
    <scope>NUCLEOTIDE SEQUENCE [LARGE SCALE GENOMIC DNA]</scope>
    <source>
        <strain evidence="12 13">AK7</strain>
    </source>
</reference>
<dbReference type="InterPro" id="IPR017932">
    <property type="entry name" value="GATase_2_dom"/>
</dbReference>
<dbReference type="Pfam" id="PF00733">
    <property type="entry name" value="Asn_synthase"/>
    <property type="match status" value="1"/>
</dbReference>
<dbReference type="AlphaFoldDB" id="L8JQP2"/>
<dbReference type="GO" id="GO:0006529">
    <property type="term" value="P:asparagine biosynthetic process"/>
    <property type="evidence" value="ECO:0007669"/>
    <property type="project" value="UniProtKB-KW"/>
</dbReference>
<dbReference type="GO" id="GO:0005829">
    <property type="term" value="C:cytosol"/>
    <property type="evidence" value="ECO:0007669"/>
    <property type="project" value="TreeGrafter"/>
</dbReference>
<proteinExistence type="inferred from homology"/>
<dbReference type="CDD" id="cd00712">
    <property type="entry name" value="AsnB"/>
    <property type="match status" value="1"/>
</dbReference>
<evidence type="ECO:0000256" key="9">
    <source>
        <dbReference type="PIRSR" id="PIRSR001589-2"/>
    </source>
</evidence>
<evidence type="ECO:0000313" key="13">
    <source>
        <dbReference type="Proteomes" id="UP000011135"/>
    </source>
</evidence>
<evidence type="ECO:0000259" key="11">
    <source>
        <dbReference type="PROSITE" id="PS51278"/>
    </source>
</evidence>
<dbReference type="InterPro" id="IPR051786">
    <property type="entry name" value="ASN_synthetase/amidase"/>
</dbReference>
<evidence type="ECO:0000313" key="12">
    <source>
        <dbReference type="EMBL" id="ELR71261.1"/>
    </source>
</evidence>
<keyword evidence="13" id="KW-1185">Reference proteome</keyword>
<keyword evidence="8" id="KW-0028">Amino-acid biosynthesis</keyword>
<evidence type="ECO:0000256" key="5">
    <source>
        <dbReference type="ARBA" id="ARBA00022840"/>
    </source>
</evidence>
<comment type="catalytic activity">
    <reaction evidence="7">
        <text>L-aspartate + L-glutamine + ATP + H2O = L-asparagine + L-glutamate + AMP + diphosphate + H(+)</text>
        <dbReference type="Rhea" id="RHEA:12228"/>
        <dbReference type="ChEBI" id="CHEBI:15377"/>
        <dbReference type="ChEBI" id="CHEBI:15378"/>
        <dbReference type="ChEBI" id="CHEBI:29985"/>
        <dbReference type="ChEBI" id="CHEBI:29991"/>
        <dbReference type="ChEBI" id="CHEBI:30616"/>
        <dbReference type="ChEBI" id="CHEBI:33019"/>
        <dbReference type="ChEBI" id="CHEBI:58048"/>
        <dbReference type="ChEBI" id="CHEBI:58359"/>
        <dbReference type="ChEBI" id="CHEBI:456215"/>
        <dbReference type="EC" id="6.3.5.4"/>
    </reaction>
</comment>
<dbReference type="STRING" id="1237149.C900_02876"/>
<dbReference type="PANTHER" id="PTHR43284">
    <property type="entry name" value="ASPARAGINE SYNTHETASE (GLUTAMINE-HYDROLYZING)"/>
    <property type="match status" value="1"/>
</dbReference>